<reference evidence="1 2" key="1">
    <citation type="journal article" date="2018" name="Nat. Genet.">
        <title>The Rosa genome provides new insights in the design of modern roses.</title>
        <authorList>
            <person name="Bendahmane M."/>
        </authorList>
    </citation>
    <scope>NUCLEOTIDE SEQUENCE [LARGE SCALE GENOMIC DNA]</scope>
    <source>
        <strain evidence="2">cv. Old Blush</strain>
    </source>
</reference>
<evidence type="ECO:0000313" key="2">
    <source>
        <dbReference type="Proteomes" id="UP000238479"/>
    </source>
</evidence>
<gene>
    <name evidence="1" type="ORF">RchiOBHm_Chr2g0117281</name>
</gene>
<protein>
    <submittedName>
        <fullName evidence="1">Uncharacterized protein</fullName>
    </submittedName>
</protein>
<dbReference type="Gramene" id="PRQ49024">
    <property type="protein sequence ID" value="PRQ49024"/>
    <property type="gene ID" value="RchiOBHm_Chr2g0117281"/>
</dbReference>
<proteinExistence type="predicted"/>
<comment type="caution">
    <text evidence="1">The sequence shown here is derived from an EMBL/GenBank/DDBJ whole genome shotgun (WGS) entry which is preliminary data.</text>
</comment>
<accession>A0A2P6RRG6</accession>
<evidence type="ECO:0000313" key="1">
    <source>
        <dbReference type="EMBL" id="PRQ49024.1"/>
    </source>
</evidence>
<sequence>MNLWSPQVITNQGYWTKSAVDRDWRFNFFGVFERTKRLFAQGRPTVGEDTKAPFGIASHLKKLNFCSKF</sequence>
<dbReference type="AlphaFoldDB" id="A0A2P6RRG6"/>
<dbReference type="Proteomes" id="UP000238479">
    <property type="component" value="Chromosome 2"/>
</dbReference>
<keyword evidence="2" id="KW-1185">Reference proteome</keyword>
<organism evidence="1 2">
    <name type="scientific">Rosa chinensis</name>
    <name type="common">China rose</name>
    <dbReference type="NCBI Taxonomy" id="74649"/>
    <lineage>
        <taxon>Eukaryota</taxon>
        <taxon>Viridiplantae</taxon>
        <taxon>Streptophyta</taxon>
        <taxon>Embryophyta</taxon>
        <taxon>Tracheophyta</taxon>
        <taxon>Spermatophyta</taxon>
        <taxon>Magnoliopsida</taxon>
        <taxon>eudicotyledons</taxon>
        <taxon>Gunneridae</taxon>
        <taxon>Pentapetalae</taxon>
        <taxon>rosids</taxon>
        <taxon>fabids</taxon>
        <taxon>Rosales</taxon>
        <taxon>Rosaceae</taxon>
        <taxon>Rosoideae</taxon>
        <taxon>Rosoideae incertae sedis</taxon>
        <taxon>Rosa</taxon>
    </lineage>
</organism>
<name>A0A2P6RRG6_ROSCH</name>
<dbReference type="EMBL" id="PDCK01000040">
    <property type="protein sequence ID" value="PRQ49024.1"/>
    <property type="molecule type" value="Genomic_DNA"/>
</dbReference>